<dbReference type="EMBL" id="JARKNE010000013">
    <property type="protein sequence ID" value="KAK5771220.1"/>
    <property type="molecule type" value="Genomic_DNA"/>
</dbReference>
<accession>A0ABR0MD83</accession>
<proteinExistence type="predicted"/>
<feature type="region of interest" description="Disordered" evidence="1">
    <location>
        <begin position="65"/>
        <end position="99"/>
    </location>
</feature>
<comment type="caution">
    <text evidence="2">The sequence shown here is derived from an EMBL/GenBank/DDBJ whole genome shotgun (WGS) entry which is preliminary data.</text>
</comment>
<gene>
    <name evidence="2" type="ORF">PVK06_047406</name>
</gene>
<evidence type="ECO:0000313" key="3">
    <source>
        <dbReference type="Proteomes" id="UP001358586"/>
    </source>
</evidence>
<evidence type="ECO:0008006" key="4">
    <source>
        <dbReference type="Google" id="ProtNLM"/>
    </source>
</evidence>
<organism evidence="2 3">
    <name type="scientific">Gossypium arboreum</name>
    <name type="common">Tree cotton</name>
    <name type="synonym">Gossypium nanking</name>
    <dbReference type="NCBI Taxonomy" id="29729"/>
    <lineage>
        <taxon>Eukaryota</taxon>
        <taxon>Viridiplantae</taxon>
        <taxon>Streptophyta</taxon>
        <taxon>Embryophyta</taxon>
        <taxon>Tracheophyta</taxon>
        <taxon>Spermatophyta</taxon>
        <taxon>Magnoliopsida</taxon>
        <taxon>eudicotyledons</taxon>
        <taxon>Gunneridae</taxon>
        <taxon>Pentapetalae</taxon>
        <taxon>rosids</taxon>
        <taxon>malvids</taxon>
        <taxon>Malvales</taxon>
        <taxon>Malvaceae</taxon>
        <taxon>Malvoideae</taxon>
        <taxon>Gossypium</taxon>
    </lineage>
</organism>
<name>A0ABR0MD83_GOSAR</name>
<evidence type="ECO:0000313" key="2">
    <source>
        <dbReference type="EMBL" id="KAK5771220.1"/>
    </source>
</evidence>
<reference evidence="2 3" key="1">
    <citation type="submission" date="2023-03" db="EMBL/GenBank/DDBJ databases">
        <title>WGS of Gossypium arboreum.</title>
        <authorList>
            <person name="Yu D."/>
        </authorList>
    </citation>
    <scope>NUCLEOTIDE SEQUENCE [LARGE SCALE GENOMIC DNA]</scope>
    <source>
        <tissue evidence="2">Leaf</tissue>
    </source>
</reference>
<dbReference type="Proteomes" id="UP001358586">
    <property type="component" value="Chromosome 13"/>
</dbReference>
<sequence length="99" mass="11222">MEIIELLPMVEHRVCARHLYAKWRKANPGGDLQQAFWAACKSYITTDFEDNINKIDRIKYSSKITTPPALTPPTLAPPAPTETTTSEASTQLQQHHLYL</sequence>
<feature type="compositionally biased region" description="Pro residues" evidence="1">
    <location>
        <begin position="69"/>
        <end position="80"/>
    </location>
</feature>
<evidence type="ECO:0000256" key="1">
    <source>
        <dbReference type="SAM" id="MobiDB-lite"/>
    </source>
</evidence>
<keyword evidence="3" id="KW-1185">Reference proteome</keyword>
<protein>
    <recommendedName>
        <fullName evidence="4">MULE transposase domain-containing protein</fullName>
    </recommendedName>
</protein>
<feature type="compositionally biased region" description="Low complexity" evidence="1">
    <location>
        <begin position="81"/>
        <end position="90"/>
    </location>
</feature>